<proteinExistence type="inferred from homology"/>
<reference evidence="4 5" key="1">
    <citation type="submission" date="2019-09" db="EMBL/GenBank/DDBJ databases">
        <title>Whole-genome sequence of the purple sulfur bacterium Thiohalocapsa marina DSM 19078.</title>
        <authorList>
            <person name="Kyndt J.A."/>
            <person name="Meyer T.E."/>
        </authorList>
    </citation>
    <scope>NUCLEOTIDE SEQUENCE [LARGE SCALE GENOMIC DNA]</scope>
    <source>
        <strain evidence="4 5">DSM 19078</strain>
    </source>
</reference>
<dbReference type="Gene3D" id="3.40.50.150">
    <property type="entry name" value="Vaccinia Virus protein VP39"/>
    <property type="match status" value="1"/>
</dbReference>
<protein>
    <recommendedName>
        <fullName evidence="3">tRNA U34 carboxymethyltransferase</fullName>
        <ecNumber evidence="3">2.5.1.-</ecNumber>
    </recommendedName>
</protein>
<feature type="binding site" evidence="3">
    <location>
        <position position="229"/>
    </location>
    <ligand>
        <name>carboxy-S-adenosyl-L-methionine</name>
        <dbReference type="ChEBI" id="CHEBI:134278"/>
    </ligand>
</feature>
<comment type="catalytic activity">
    <reaction evidence="3">
        <text>carboxy-S-adenosyl-L-methionine + 5-hydroxyuridine(34) in tRNA = 5-carboxymethoxyuridine(34) in tRNA + S-adenosyl-L-homocysteine + H(+)</text>
        <dbReference type="Rhea" id="RHEA:52848"/>
        <dbReference type="Rhea" id="RHEA-COMP:13381"/>
        <dbReference type="Rhea" id="RHEA-COMP:13383"/>
        <dbReference type="ChEBI" id="CHEBI:15378"/>
        <dbReference type="ChEBI" id="CHEBI:57856"/>
        <dbReference type="ChEBI" id="CHEBI:134278"/>
        <dbReference type="ChEBI" id="CHEBI:136877"/>
        <dbReference type="ChEBI" id="CHEBI:136879"/>
    </reaction>
</comment>
<comment type="function">
    <text evidence="3">Catalyzes carboxymethyl transfer from carboxy-S-adenosyl-L-methionine (Cx-SAM) to 5-hydroxyuridine (ho5U) to form 5-carboxymethoxyuridine (cmo5U) at position 34 in tRNAs.</text>
</comment>
<accession>A0A5M8FI81</accession>
<dbReference type="CDD" id="cd02440">
    <property type="entry name" value="AdoMet_MTases"/>
    <property type="match status" value="1"/>
</dbReference>
<dbReference type="GO" id="GO:0016765">
    <property type="term" value="F:transferase activity, transferring alkyl or aryl (other than methyl) groups"/>
    <property type="evidence" value="ECO:0007669"/>
    <property type="project" value="UniProtKB-UniRule"/>
</dbReference>
<keyword evidence="1 3" id="KW-0808">Transferase</keyword>
<evidence type="ECO:0000256" key="3">
    <source>
        <dbReference type="HAMAP-Rule" id="MF_01590"/>
    </source>
</evidence>
<gene>
    <name evidence="3" type="primary">cmoB</name>
    <name evidence="4" type="ORF">F2Q65_11655</name>
</gene>
<dbReference type="PANTHER" id="PTHR43464:SF95">
    <property type="entry name" value="TRNA U34 CARBOXYMETHYLTRANSFERASE"/>
    <property type="match status" value="1"/>
</dbReference>
<feature type="binding site" evidence="3">
    <location>
        <position position="348"/>
    </location>
    <ligand>
        <name>carboxy-S-adenosyl-L-methionine</name>
        <dbReference type="ChEBI" id="CHEBI:134278"/>
    </ligand>
</feature>
<dbReference type="GO" id="GO:0002098">
    <property type="term" value="P:tRNA wobble uridine modification"/>
    <property type="evidence" value="ECO:0007669"/>
    <property type="project" value="InterPro"/>
</dbReference>
<dbReference type="RefSeq" id="WP_150093563.1">
    <property type="nucleotide sequence ID" value="NZ_VWXX01000017.1"/>
</dbReference>
<dbReference type="InterPro" id="IPR027555">
    <property type="entry name" value="Mo5U34_MeTrfas-like"/>
</dbReference>
<name>A0A5M8FI81_9GAMM</name>
<dbReference type="InterPro" id="IPR029063">
    <property type="entry name" value="SAM-dependent_MTases_sf"/>
</dbReference>
<keyword evidence="2 3" id="KW-0819">tRNA processing</keyword>
<dbReference type="SUPFAM" id="SSF53335">
    <property type="entry name" value="S-adenosyl-L-methionine-dependent methyltransferases"/>
    <property type="match status" value="1"/>
</dbReference>
<dbReference type="PANTHER" id="PTHR43464">
    <property type="entry name" value="METHYLTRANSFERASE"/>
    <property type="match status" value="1"/>
</dbReference>
<keyword evidence="5" id="KW-1185">Reference proteome</keyword>
<dbReference type="AlphaFoldDB" id="A0A5M8FI81"/>
<dbReference type="Pfam" id="PF08003">
    <property type="entry name" value="Methyltransf_9"/>
    <property type="match status" value="2"/>
</dbReference>
<feature type="binding site" evidence="3">
    <location>
        <position position="117"/>
    </location>
    <ligand>
        <name>carboxy-S-adenosyl-L-methionine</name>
        <dbReference type="ChEBI" id="CHEBI:134278"/>
    </ligand>
</feature>
<comment type="caution">
    <text evidence="4">The sequence shown here is derived from an EMBL/GenBank/DDBJ whole genome shotgun (WGS) entry which is preliminary data.</text>
</comment>
<feature type="binding site" evidence="3">
    <location>
        <position position="112"/>
    </location>
    <ligand>
        <name>carboxy-S-adenosyl-L-methionine</name>
        <dbReference type="ChEBI" id="CHEBI:134278"/>
    </ligand>
</feature>
<feature type="binding site" evidence="3">
    <location>
        <position position="137"/>
    </location>
    <ligand>
        <name>carboxy-S-adenosyl-L-methionine</name>
        <dbReference type="ChEBI" id="CHEBI:134278"/>
    </ligand>
</feature>
<feature type="binding site" evidence="3">
    <location>
        <position position="233"/>
    </location>
    <ligand>
        <name>carboxy-S-adenosyl-L-methionine</name>
        <dbReference type="ChEBI" id="CHEBI:134278"/>
    </ligand>
</feature>
<comment type="subunit">
    <text evidence="3">Homotetramer.</text>
</comment>
<dbReference type="Proteomes" id="UP000322981">
    <property type="component" value="Unassembled WGS sequence"/>
</dbReference>
<dbReference type="EMBL" id="VWXX01000017">
    <property type="protein sequence ID" value="KAA6184623.1"/>
    <property type="molecule type" value="Genomic_DNA"/>
</dbReference>
<dbReference type="EC" id="2.5.1.-" evidence="3"/>
<sequence length="355" mass="39185">MLEQLFAPFFQRLDATRLAPWRPWLQRLTRERLSPGAHGDLAHWIAALEALPWIAPAEVVLDRACVGVGICGTGKPALDAAARARLAQRLDAFHPWRKGPFCLHGVHIDSEWRSDWKWTRLQRAIAPLHGRLVLDLGCGNGYYAYRALGAGAALVLGVDPTLRFVLQFLALDHFIRDARVAVLPLADTDLFGAPPLVTDQVTDLVRGRADRAAVGPGAPIGGFDTVFSMGVLYHRRDAAQHLAGLRRLLRPGGELVLETLILDAPGDGLFRPPGRYAKMRNVHAIPTLNRLTGWLSETGLRRVRCVDVTRTTGEEQRATAWMRFQSLADFLDPADACRTVEGHPAPTRAILLAER</sequence>
<organism evidence="4 5">
    <name type="scientific">Thiohalocapsa marina</name>
    <dbReference type="NCBI Taxonomy" id="424902"/>
    <lineage>
        <taxon>Bacteria</taxon>
        <taxon>Pseudomonadati</taxon>
        <taxon>Pseudomonadota</taxon>
        <taxon>Gammaproteobacteria</taxon>
        <taxon>Chromatiales</taxon>
        <taxon>Chromatiaceae</taxon>
        <taxon>Thiohalocapsa</taxon>
    </lineage>
</organism>
<feature type="binding site" evidence="3">
    <location>
        <begin position="159"/>
        <end position="161"/>
    </location>
    <ligand>
        <name>carboxy-S-adenosyl-L-methionine</name>
        <dbReference type="ChEBI" id="CHEBI:134278"/>
    </ligand>
</feature>
<dbReference type="InterPro" id="IPR010017">
    <property type="entry name" value="CmoB"/>
</dbReference>
<evidence type="ECO:0000256" key="2">
    <source>
        <dbReference type="ARBA" id="ARBA00022694"/>
    </source>
</evidence>
<comment type="similarity">
    <text evidence="3">Belongs to the class I-like SAM-binding methyltransferase superfamily. CmoB family.</text>
</comment>
<dbReference type="GO" id="GO:0008168">
    <property type="term" value="F:methyltransferase activity"/>
    <property type="evidence" value="ECO:0007669"/>
    <property type="project" value="TreeGrafter"/>
</dbReference>
<evidence type="ECO:0000313" key="5">
    <source>
        <dbReference type="Proteomes" id="UP000322981"/>
    </source>
</evidence>
<dbReference type="HAMAP" id="MF_01590">
    <property type="entry name" value="tRNA_carboxymethyltr_CmoB"/>
    <property type="match status" value="1"/>
</dbReference>
<feature type="binding site" evidence="3">
    <location>
        <position position="98"/>
    </location>
    <ligand>
        <name>carboxy-S-adenosyl-L-methionine</name>
        <dbReference type="ChEBI" id="CHEBI:134278"/>
    </ligand>
</feature>
<dbReference type="OrthoDB" id="9773188at2"/>
<comment type="caution">
    <text evidence="3">Lacks conserved residue(s) required for the propagation of feature annotation.</text>
</comment>
<evidence type="ECO:0000313" key="4">
    <source>
        <dbReference type="EMBL" id="KAA6184623.1"/>
    </source>
</evidence>
<evidence type="ECO:0000256" key="1">
    <source>
        <dbReference type="ARBA" id="ARBA00022679"/>
    </source>
</evidence>